<protein>
    <submittedName>
        <fullName evidence="1">Uncharacterized protein</fullName>
    </submittedName>
</protein>
<dbReference type="AlphaFoldDB" id="A0A6L2PH46"/>
<proteinExistence type="predicted"/>
<keyword evidence="2" id="KW-1185">Reference proteome</keyword>
<sequence>MMGSRHVAKRKMGLPPRELQSSYFIVAAGLEAAWVSKLSHKPVGRYRVNVNISACNRTTALNAASPHLSLKTGKHKSVHRRVLLPDAHQFLGNSHGSVHFWDTKKPSRKVNPDSQIANNKVNWPVKTKQRNNVKRPSSKLPFDFPGNNDSPVLFPDTNYPGRNPDEQNGNVWFDGEGIEQRMLMPRGYSMPQEMFGPNYIWDTKGWPRLIKTTPRPVYSHLEDFPKNKLYNDSPLIFKDNPSWPLHFPTISPPQINKQNNYQNNFIEGKPESSFEADGIEPRISLTKGYKIPKKVSEPVYAWDKKGWPKFVATTPEPPSQHINTSLTSKSKDAFVFFP</sequence>
<reference evidence="2" key="1">
    <citation type="submission" date="2020-01" db="EMBL/GenBank/DDBJ databases">
        <title>Draft genome sequence of the Termite Coptotermes fromosanus.</title>
        <authorList>
            <person name="Itakura S."/>
            <person name="Yosikawa Y."/>
            <person name="Umezawa K."/>
        </authorList>
    </citation>
    <scope>NUCLEOTIDE SEQUENCE [LARGE SCALE GENOMIC DNA]</scope>
</reference>
<name>A0A6L2PH46_COPFO</name>
<evidence type="ECO:0000313" key="2">
    <source>
        <dbReference type="Proteomes" id="UP000502823"/>
    </source>
</evidence>
<dbReference type="EMBL" id="BLKM01004603">
    <property type="protein sequence ID" value="GFG31891.1"/>
    <property type="molecule type" value="Genomic_DNA"/>
</dbReference>
<gene>
    <name evidence="1" type="ORF">Cfor_10243</name>
</gene>
<organism evidence="1 2">
    <name type="scientific">Coptotermes formosanus</name>
    <name type="common">Formosan subterranean termite</name>
    <dbReference type="NCBI Taxonomy" id="36987"/>
    <lineage>
        <taxon>Eukaryota</taxon>
        <taxon>Metazoa</taxon>
        <taxon>Ecdysozoa</taxon>
        <taxon>Arthropoda</taxon>
        <taxon>Hexapoda</taxon>
        <taxon>Insecta</taxon>
        <taxon>Pterygota</taxon>
        <taxon>Neoptera</taxon>
        <taxon>Polyneoptera</taxon>
        <taxon>Dictyoptera</taxon>
        <taxon>Blattodea</taxon>
        <taxon>Blattoidea</taxon>
        <taxon>Termitoidae</taxon>
        <taxon>Rhinotermitidae</taxon>
        <taxon>Coptotermes</taxon>
    </lineage>
</organism>
<dbReference type="Proteomes" id="UP000502823">
    <property type="component" value="Unassembled WGS sequence"/>
</dbReference>
<evidence type="ECO:0000313" key="1">
    <source>
        <dbReference type="EMBL" id="GFG31891.1"/>
    </source>
</evidence>
<dbReference type="OrthoDB" id="8194382at2759"/>
<accession>A0A6L2PH46</accession>
<comment type="caution">
    <text evidence="1">The sequence shown here is derived from an EMBL/GenBank/DDBJ whole genome shotgun (WGS) entry which is preliminary data.</text>
</comment>
<dbReference type="InParanoid" id="A0A6L2PH46"/>